<evidence type="ECO:0000313" key="1">
    <source>
        <dbReference type="EMBL" id="POH62936.1"/>
    </source>
</evidence>
<comment type="caution">
    <text evidence="1">The sequence shown here is derived from an EMBL/GenBank/DDBJ whole genome shotgun (WGS) entry which is preliminary data.</text>
</comment>
<sequence length="109" mass="12113">MGANKRYPSGPQPAPPVQADTLKQVEPEYEEFTARPFSLTAEELGRLPAIVVTEPILVLAWVRSPAMSAHVQGRALAWTQRAVYVEWEHRGLHRAWVWASAVERGGLAV</sequence>
<gene>
    <name evidence="1" type="ORF">C3B61_14730</name>
</gene>
<reference evidence="1 2" key="1">
    <citation type="submission" date="2018-01" db="EMBL/GenBank/DDBJ databases">
        <title>Cryobacterium sp. nov., from glaciers in China.</title>
        <authorList>
            <person name="Liu Q."/>
            <person name="Xin Y.-H."/>
        </authorList>
    </citation>
    <scope>NUCLEOTIDE SEQUENCE [LARGE SCALE GENOMIC DNA]</scope>
    <source>
        <strain evidence="1 2">TMN-42</strain>
    </source>
</reference>
<evidence type="ECO:0000313" key="2">
    <source>
        <dbReference type="Proteomes" id="UP000237340"/>
    </source>
</evidence>
<accession>A0A2S3ZBB8</accession>
<dbReference type="EMBL" id="PPXD01000024">
    <property type="protein sequence ID" value="POH62936.1"/>
    <property type="molecule type" value="Genomic_DNA"/>
</dbReference>
<organism evidence="1 2">
    <name type="scientific">Cryobacterium zongtaii</name>
    <dbReference type="NCBI Taxonomy" id="1259217"/>
    <lineage>
        <taxon>Bacteria</taxon>
        <taxon>Bacillati</taxon>
        <taxon>Actinomycetota</taxon>
        <taxon>Actinomycetes</taxon>
        <taxon>Micrococcales</taxon>
        <taxon>Microbacteriaceae</taxon>
        <taxon>Cryobacterium</taxon>
    </lineage>
</organism>
<protein>
    <submittedName>
        <fullName evidence="1">Uncharacterized protein</fullName>
    </submittedName>
</protein>
<dbReference type="AlphaFoldDB" id="A0A2S3ZBB8"/>
<dbReference type="Proteomes" id="UP000237340">
    <property type="component" value="Unassembled WGS sequence"/>
</dbReference>
<name>A0A2S3ZBB8_9MICO</name>
<keyword evidence="2" id="KW-1185">Reference proteome</keyword>
<proteinExistence type="predicted"/>
<dbReference type="RefSeq" id="WP_133160312.1">
    <property type="nucleotide sequence ID" value="NZ_PPXD01000024.1"/>
</dbReference>